<dbReference type="RefSeq" id="WP_274610743.1">
    <property type="nucleotide sequence ID" value="NZ_NHSI01000053.1"/>
</dbReference>
<evidence type="ECO:0000256" key="1">
    <source>
        <dbReference type="SAM" id="Phobius"/>
    </source>
</evidence>
<organism evidence="2 3">
    <name type="scientific">Rhodovulum imhoffii</name>
    <dbReference type="NCBI Taxonomy" id="365340"/>
    <lineage>
        <taxon>Bacteria</taxon>
        <taxon>Pseudomonadati</taxon>
        <taxon>Pseudomonadota</taxon>
        <taxon>Alphaproteobacteria</taxon>
        <taxon>Rhodobacterales</taxon>
        <taxon>Paracoccaceae</taxon>
        <taxon>Rhodovulum</taxon>
    </lineage>
</organism>
<keyword evidence="1" id="KW-1133">Transmembrane helix</keyword>
<dbReference type="Proteomes" id="UP000243859">
    <property type="component" value="Unassembled WGS sequence"/>
</dbReference>
<evidence type="ECO:0000313" key="3">
    <source>
        <dbReference type="Proteomes" id="UP000243859"/>
    </source>
</evidence>
<protein>
    <submittedName>
        <fullName evidence="2">Uncharacterized protein</fullName>
    </submittedName>
</protein>
<dbReference type="EMBL" id="QAAA01000005">
    <property type="protein sequence ID" value="PTN02772.1"/>
    <property type="molecule type" value="Genomic_DNA"/>
</dbReference>
<dbReference type="AlphaFoldDB" id="A0A2T5BTL7"/>
<name>A0A2T5BTL7_9RHOB</name>
<evidence type="ECO:0000313" key="2">
    <source>
        <dbReference type="EMBL" id="PTN02772.1"/>
    </source>
</evidence>
<gene>
    <name evidence="2" type="ORF">C8N32_105144</name>
</gene>
<reference evidence="2 3" key="1">
    <citation type="submission" date="2018-04" db="EMBL/GenBank/DDBJ databases">
        <title>Genomic Encyclopedia of Archaeal and Bacterial Type Strains, Phase II (KMG-II): from individual species to whole genera.</title>
        <authorList>
            <person name="Goeker M."/>
        </authorList>
    </citation>
    <scope>NUCLEOTIDE SEQUENCE [LARGE SCALE GENOMIC DNA]</scope>
    <source>
        <strain evidence="2 3">DSM 18064</strain>
    </source>
</reference>
<keyword evidence="1" id="KW-0472">Membrane</keyword>
<keyword evidence="3" id="KW-1185">Reference proteome</keyword>
<keyword evidence="1" id="KW-0812">Transmembrane</keyword>
<comment type="caution">
    <text evidence="2">The sequence shown here is derived from an EMBL/GenBank/DDBJ whole genome shotgun (WGS) entry which is preliminary data.</text>
</comment>
<feature type="transmembrane region" description="Helical" evidence="1">
    <location>
        <begin position="20"/>
        <end position="39"/>
    </location>
</feature>
<sequence length="40" mass="4262">MLTDLKDVLTRCHATLLQDALGAASLGVMLYVGLHLPVLV</sequence>
<proteinExistence type="predicted"/>
<accession>A0A2T5BTL7</accession>